<keyword evidence="2" id="KW-1185">Reference proteome</keyword>
<evidence type="ECO:0000313" key="2">
    <source>
        <dbReference type="Proteomes" id="UP000887575"/>
    </source>
</evidence>
<name>A0AAF3E8X0_9BILA</name>
<accession>A0AAF3E8X0</accession>
<protein>
    <submittedName>
        <fullName evidence="3">Uncharacterized protein</fullName>
    </submittedName>
</protein>
<proteinExistence type="predicted"/>
<feature type="region of interest" description="Disordered" evidence="1">
    <location>
        <begin position="53"/>
        <end position="81"/>
    </location>
</feature>
<dbReference type="AlphaFoldDB" id="A0AAF3E8X0"/>
<evidence type="ECO:0000256" key="1">
    <source>
        <dbReference type="SAM" id="MobiDB-lite"/>
    </source>
</evidence>
<dbReference type="WBParaSite" id="MBELARI_LOCUS10358">
    <property type="protein sequence ID" value="MBELARI_LOCUS10358"/>
    <property type="gene ID" value="MBELARI_LOCUS10358"/>
</dbReference>
<dbReference type="Proteomes" id="UP000887575">
    <property type="component" value="Unassembled WGS sequence"/>
</dbReference>
<feature type="compositionally biased region" description="Polar residues" evidence="1">
    <location>
        <begin position="56"/>
        <end position="69"/>
    </location>
</feature>
<reference evidence="3" key="1">
    <citation type="submission" date="2024-02" db="UniProtKB">
        <authorList>
            <consortium name="WormBaseParasite"/>
        </authorList>
    </citation>
    <scope>IDENTIFICATION</scope>
</reference>
<organism evidence="2 3">
    <name type="scientific">Mesorhabditis belari</name>
    <dbReference type="NCBI Taxonomy" id="2138241"/>
    <lineage>
        <taxon>Eukaryota</taxon>
        <taxon>Metazoa</taxon>
        <taxon>Ecdysozoa</taxon>
        <taxon>Nematoda</taxon>
        <taxon>Chromadorea</taxon>
        <taxon>Rhabditida</taxon>
        <taxon>Rhabditina</taxon>
        <taxon>Rhabditomorpha</taxon>
        <taxon>Rhabditoidea</taxon>
        <taxon>Rhabditidae</taxon>
        <taxon>Mesorhabditinae</taxon>
        <taxon>Mesorhabditis</taxon>
    </lineage>
</organism>
<evidence type="ECO:0000313" key="3">
    <source>
        <dbReference type="WBParaSite" id="MBELARI_LOCUS10358"/>
    </source>
</evidence>
<sequence>MDSNNNPIQLINGNPIGLGHPLEVSIPTWAASIESDSEASGQEEIPVVLPEELGVANQQSRPVTPTRNAPPQAGKAPSKKK</sequence>